<name>A0AAV9CYY0_ACOCL</name>
<dbReference type="SUPFAM" id="SSF53335">
    <property type="entry name" value="S-adenosyl-L-methionine-dependent methyltransferases"/>
    <property type="match status" value="1"/>
</dbReference>
<dbReference type="PANTHER" id="PTHR31760">
    <property type="entry name" value="S-ADENOSYL-L-METHIONINE-DEPENDENT METHYLTRANSFERASES SUPERFAMILY PROTEIN"/>
    <property type="match status" value="1"/>
</dbReference>
<keyword evidence="5" id="KW-1185">Reference proteome</keyword>
<dbReference type="GO" id="GO:0005829">
    <property type="term" value="C:cytosol"/>
    <property type="evidence" value="ECO:0007669"/>
    <property type="project" value="TreeGrafter"/>
</dbReference>
<dbReference type="AlphaFoldDB" id="A0AAV9CYY0"/>
<dbReference type="NCBIfam" id="TIGR00138">
    <property type="entry name" value="rsmG_gidB"/>
    <property type="match status" value="1"/>
</dbReference>
<dbReference type="Pfam" id="PF02527">
    <property type="entry name" value="GidB"/>
    <property type="match status" value="1"/>
</dbReference>
<dbReference type="Proteomes" id="UP001180020">
    <property type="component" value="Unassembled WGS sequence"/>
</dbReference>
<dbReference type="InterPro" id="IPR029063">
    <property type="entry name" value="SAM-dependent_MTases_sf"/>
</dbReference>
<organism evidence="4 5">
    <name type="scientific">Acorus calamus</name>
    <name type="common">Sweet flag</name>
    <dbReference type="NCBI Taxonomy" id="4465"/>
    <lineage>
        <taxon>Eukaryota</taxon>
        <taxon>Viridiplantae</taxon>
        <taxon>Streptophyta</taxon>
        <taxon>Embryophyta</taxon>
        <taxon>Tracheophyta</taxon>
        <taxon>Spermatophyta</taxon>
        <taxon>Magnoliopsida</taxon>
        <taxon>Liliopsida</taxon>
        <taxon>Acoraceae</taxon>
        <taxon>Acorus</taxon>
    </lineage>
</organism>
<keyword evidence="1" id="KW-0963">Cytoplasm</keyword>
<dbReference type="EMBL" id="JAUJYO010000017">
    <property type="protein sequence ID" value="KAK1293347.1"/>
    <property type="molecule type" value="Genomic_DNA"/>
</dbReference>
<dbReference type="Gene3D" id="3.40.50.150">
    <property type="entry name" value="Vaccinia Virus protein VP39"/>
    <property type="match status" value="1"/>
</dbReference>
<evidence type="ECO:0000313" key="5">
    <source>
        <dbReference type="Proteomes" id="UP001180020"/>
    </source>
</evidence>
<gene>
    <name evidence="4" type="ORF">QJS10_CPB17g00628</name>
</gene>
<proteinExistence type="inferred from homology"/>
<dbReference type="PANTHER" id="PTHR31760:SF0">
    <property type="entry name" value="S-ADENOSYL-L-METHIONINE-DEPENDENT METHYLTRANSFERASES SUPERFAMILY PROTEIN"/>
    <property type="match status" value="1"/>
</dbReference>
<dbReference type="HAMAP" id="MF_00074">
    <property type="entry name" value="16SrRNA_methyltr_G"/>
    <property type="match status" value="1"/>
</dbReference>
<evidence type="ECO:0000256" key="3">
    <source>
        <dbReference type="ARBA" id="ARBA00022679"/>
    </source>
</evidence>
<evidence type="ECO:0000256" key="1">
    <source>
        <dbReference type="ARBA" id="ARBA00022490"/>
    </source>
</evidence>
<keyword evidence="3" id="KW-0808">Transferase</keyword>
<keyword evidence="2" id="KW-0698">rRNA processing</keyword>
<evidence type="ECO:0000256" key="2">
    <source>
        <dbReference type="ARBA" id="ARBA00022552"/>
    </source>
</evidence>
<reference evidence="4" key="2">
    <citation type="submission" date="2023-06" db="EMBL/GenBank/DDBJ databases">
        <authorList>
            <person name="Ma L."/>
            <person name="Liu K.-W."/>
            <person name="Li Z."/>
            <person name="Hsiao Y.-Y."/>
            <person name="Qi Y."/>
            <person name="Fu T."/>
            <person name="Tang G."/>
            <person name="Zhang D."/>
            <person name="Sun W.-H."/>
            <person name="Liu D.-K."/>
            <person name="Li Y."/>
            <person name="Chen G.-Z."/>
            <person name="Liu X.-D."/>
            <person name="Liao X.-Y."/>
            <person name="Jiang Y.-T."/>
            <person name="Yu X."/>
            <person name="Hao Y."/>
            <person name="Huang J."/>
            <person name="Zhao X.-W."/>
            <person name="Ke S."/>
            <person name="Chen Y.-Y."/>
            <person name="Wu W.-L."/>
            <person name="Hsu J.-L."/>
            <person name="Lin Y.-F."/>
            <person name="Huang M.-D."/>
            <person name="Li C.-Y."/>
            <person name="Huang L."/>
            <person name="Wang Z.-W."/>
            <person name="Zhao X."/>
            <person name="Zhong W.-Y."/>
            <person name="Peng D.-H."/>
            <person name="Ahmad S."/>
            <person name="Lan S."/>
            <person name="Zhang J.-S."/>
            <person name="Tsai W.-C."/>
            <person name="Van De Peer Y."/>
            <person name="Liu Z.-J."/>
        </authorList>
    </citation>
    <scope>NUCLEOTIDE SEQUENCE</scope>
    <source>
        <strain evidence="4">CP</strain>
        <tissue evidence="4">Leaves</tissue>
    </source>
</reference>
<protein>
    <submittedName>
        <fullName evidence="4">Uncharacterized protein</fullName>
    </submittedName>
</protein>
<dbReference type="CDD" id="cd02440">
    <property type="entry name" value="AdoMet_MTases"/>
    <property type="match status" value="1"/>
</dbReference>
<reference evidence="4" key="1">
    <citation type="journal article" date="2023" name="Nat. Commun.">
        <title>Diploid and tetraploid genomes of Acorus and the evolution of monocots.</title>
        <authorList>
            <person name="Ma L."/>
            <person name="Liu K.W."/>
            <person name="Li Z."/>
            <person name="Hsiao Y.Y."/>
            <person name="Qi Y."/>
            <person name="Fu T."/>
            <person name="Tang G.D."/>
            <person name="Zhang D."/>
            <person name="Sun W.H."/>
            <person name="Liu D.K."/>
            <person name="Li Y."/>
            <person name="Chen G.Z."/>
            <person name="Liu X.D."/>
            <person name="Liao X.Y."/>
            <person name="Jiang Y.T."/>
            <person name="Yu X."/>
            <person name="Hao Y."/>
            <person name="Huang J."/>
            <person name="Zhao X.W."/>
            <person name="Ke S."/>
            <person name="Chen Y.Y."/>
            <person name="Wu W.L."/>
            <person name="Hsu J.L."/>
            <person name="Lin Y.F."/>
            <person name="Huang M.D."/>
            <person name="Li C.Y."/>
            <person name="Huang L."/>
            <person name="Wang Z.W."/>
            <person name="Zhao X."/>
            <person name="Zhong W.Y."/>
            <person name="Peng D.H."/>
            <person name="Ahmad S."/>
            <person name="Lan S."/>
            <person name="Zhang J.S."/>
            <person name="Tsai W.C."/>
            <person name="Van de Peer Y."/>
            <person name="Liu Z.J."/>
        </authorList>
    </citation>
    <scope>NUCLEOTIDE SEQUENCE</scope>
    <source>
        <strain evidence="4">CP</strain>
    </source>
</reference>
<sequence>MVSKAPQHHRPTSLLFLLPFSTSHPFWTLQTQNTRQLLHSRKESSHQSSNFETLTPVQKQQISLYVETLLQWNQRMNLTAVRDVDEVMCRHVKDSLAILPPINNSYCDAASSDGLRLVDVGSGAGLPGLILAIACPDWKITLLESMQKRCRFLEHAVDLVGLTNVQILCGRAEDRVWAKLLT</sequence>
<comment type="caution">
    <text evidence="4">The sequence shown here is derived from an EMBL/GenBank/DDBJ whole genome shotgun (WGS) entry which is preliminary data.</text>
</comment>
<dbReference type="InterPro" id="IPR003682">
    <property type="entry name" value="rRNA_ssu_MeTfrase_G"/>
</dbReference>
<dbReference type="GO" id="GO:0070043">
    <property type="term" value="F:rRNA (guanine-N7-)-methyltransferase activity"/>
    <property type="evidence" value="ECO:0007669"/>
    <property type="project" value="TreeGrafter"/>
</dbReference>
<accession>A0AAV9CYY0</accession>
<evidence type="ECO:0000313" key="4">
    <source>
        <dbReference type="EMBL" id="KAK1293347.1"/>
    </source>
</evidence>